<dbReference type="InterPro" id="IPR036291">
    <property type="entry name" value="NAD(P)-bd_dom_sf"/>
</dbReference>
<feature type="domain" description="Enoyl reductase (ER)" evidence="8">
    <location>
        <begin position="14"/>
        <end position="327"/>
    </location>
</feature>
<dbReference type="InterPro" id="IPR011032">
    <property type="entry name" value="GroES-like_sf"/>
</dbReference>
<evidence type="ECO:0000256" key="7">
    <source>
        <dbReference type="ARBA" id="ARBA00023027"/>
    </source>
</evidence>
<dbReference type="InterPro" id="IPR020843">
    <property type="entry name" value="ER"/>
</dbReference>
<dbReference type="GO" id="GO:0005737">
    <property type="term" value="C:cytoplasm"/>
    <property type="evidence" value="ECO:0007669"/>
    <property type="project" value="TreeGrafter"/>
</dbReference>
<protein>
    <recommendedName>
        <fullName evidence="3">alcohol dehydrogenase</fullName>
        <ecNumber evidence="3">1.1.1.1</ecNumber>
    </recommendedName>
</protein>
<keyword evidence="6" id="KW-0560">Oxidoreductase</keyword>
<comment type="similarity">
    <text evidence="2">Belongs to the zinc-containing alcohol dehydrogenase family.</text>
</comment>
<evidence type="ECO:0000313" key="9">
    <source>
        <dbReference type="EMBL" id="PZF71858.1"/>
    </source>
</evidence>
<dbReference type="InterPro" id="IPR013154">
    <property type="entry name" value="ADH-like_N"/>
</dbReference>
<dbReference type="Gene3D" id="3.90.180.10">
    <property type="entry name" value="Medium-chain alcohol dehydrogenases, catalytic domain"/>
    <property type="match status" value="1"/>
</dbReference>
<dbReference type="Pfam" id="PF00107">
    <property type="entry name" value="ADH_zinc_N"/>
    <property type="match status" value="1"/>
</dbReference>
<dbReference type="SUPFAM" id="SSF51735">
    <property type="entry name" value="NAD(P)-binding Rossmann-fold domains"/>
    <property type="match status" value="1"/>
</dbReference>
<reference evidence="9 10" key="1">
    <citation type="submission" date="2018-06" db="EMBL/GenBank/DDBJ databases">
        <title>Mucibacter soli gen. nov., sp. nov., a new member of the family Chitinophagaceae producing mucin.</title>
        <authorList>
            <person name="Kim M.-K."/>
            <person name="Park S."/>
            <person name="Kim T.-S."/>
            <person name="Joung Y."/>
            <person name="Han J.-H."/>
            <person name="Kim S.B."/>
        </authorList>
    </citation>
    <scope>NUCLEOTIDE SEQUENCE [LARGE SCALE GENOMIC DNA]</scope>
    <source>
        <strain evidence="9 10">R1-15</strain>
    </source>
</reference>
<comment type="cofactor">
    <cofactor evidence="1">
        <name>Zn(2+)</name>
        <dbReference type="ChEBI" id="CHEBI:29105"/>
    </cofactor>
</comment>
<evidence type="ECO:0000256" key="5">
    <source>
        <dbReference type="ARBA" id="ARBA00022833"/>
    </source>
</evidence>
<evidence type="ECO:0000256" key="6">
    <source>
        <dbReference type="ARBA" id="ARBA00023002"/>
    </source>
</evidence>
<dbReference type="CDD" id="cd08231">
    <property type="entry name" value="MDR_TM0436_like"/>
    <property type="match status" value="1"/>
</dbReference>
<dbReference type="InterPro" id="IPR013149">
    <property type="entry name" value="ADH-like_C"/>
</dbReference>
<dbReference type="PANTHER" id="PTHR42940:SF3">
    <property type="entry name" value="ALCOHOL DEHYDROGENASE 1-RELATED"/>
    <property type="match status" value="1"/>
</dbReference>
<evidence type="ECO:0000259" key="8">
    <source>
        <dbReference type="SMART" id="SM00829"/>
    </source>
</evidence>
<dbReference type="Gene3D" id="3.40.50.720">
    <property type="entry name" value="NAD(P)-binding Rossmann-like Domain"/>
    <property type="match status" value="1"/>
</dbReference>
<dbReference type="OrthoDB" id="9787435at2"/>
<evidence type="ECO:0000256" key="4">
    <source>
        <dbReference type="ARBA" id="ARBA00022723"/>
    </source>
</evidence>
<dbReference type="Pfam" id="PF08240">
    <property type="entry name" value="ADH_N"/>
    <property type="match status" value="1"/>
</dbReference>
<evidence type="ECO:0000256" key="1">
    <source>
        <dbReference type="ARBA" id="ARBA00001947"/>
    </source>
</evidence>
<evidence type="ECO:0000256" key="2">
    <source>
        <dbReference type="ARBA" id="ARBA00008072"/>
    </source>
</evidence>
<dbReference type="GO" id="GO:0004022">
    <property type="term" value="F:alcohol dehydrogenase (NAD+) activity"/>
    <property type="evidence" value="ECO:0007669"/>
    <property type="project" value="UniProtKB-EC"/>
</dbReference>
<dbReference type="EC" id="1.1.1.1" evidence="3"/>
<keyword evidence="5" id="KW-0862">Zinc</keyword>
<organism evidence="9 10">
    <name type="scientific">Taibaiella soli</name>
    <dbReference type="NCBI Taxonomy" id="1649169"/>
    <lineage>
        <taxon>Bacteria</taxon>
        <taxon>Pseudomonadati</taxon>
        <taxon>Bacteroidota</taxon>
        <taxon>Chitinophagia</taxon>
        <taxon>Chitinophagales</taxon>
        <taxon>Chitinophagaceae</taxon>
        <taxon>Taibaiella</taxon>
    </lineage>
</organism>
<gene>
    <name evidence="9" type="ORF">DN068_17540</name>
</gene>
<keyword evidence="10" id="KW-1185">Reference proteome</keyword>
<dbReference type="EMBL" id="QKTW01000022">
    <property type="protein sequence ID" value="PZF71858.1"/>
    <property type="molecule type" value="Genomic_DNA"/>
</dbReference>
<proteinExistence type="inferred from homology"/>
<comment type="caution">
    <text evidence="9">The sequence shown here is derived from an EMBL/GenBank/DDBJ whole genome shotgun (WGS) entry which is preliminary data.</text>
</comment>
<keyword evidence="7" id="KW-0520">NAD</keyword>
<evidence type="ECO:0000256" key="3">
    <source>
        <dbReference type="ARBA" id="ARBA00013190"/>
    </source>
</evidence>
<dbReference type="RefSeq" id="WP_111000229.1">
    <property type="nucleotide sequence ID" value="NZ_QKTW01000022.1"/>
</dbReference>
<dbReference type="Proteomes" id="UP000248745">
    <property type="component" value="Unassembled WGS sequence"/>
</dbReference>
<keyword evidence="4" id="KW-0479">Metal-binding</keyword>
<accession>A0A2W2AVZ9</accession>
<dbReference type="AlphaFoldDB" id="A0A2W2AVZ9"/>
<evidence type="ECO:0000313" key="10">
    <source>
        <dbReference type="Proteomes" id="UP000248745"/>
    </source>
</evidence>
<name>A0A2W2AVZ9_9BACT</name>
<dbReference type="GO" id="GO:0046872">
    <property type="term" value="F:metal ion binding"/>
    <property type="evidence" value="ECO:0007669"/>
    <property type="project" value="UniProtKB-KW"/>
</dbReference>
<dbReference type="SMART" id="SM00829">
    <property type="entry name" value="PKS_ER"/>
    <property type="match status" value="1"/>
</dbReference>
<sequence>MSKTGNIVVFEGPGMPLQLQSRELRAIQPDEVLVKNVYTTICGSDLHTYSGVRKEACPTVLGHEIAGRVEEIGSGHSGMDDAGNTLQVGDIVTWSVFASDPESLYSLQGMPQKGAQLFKYGHAQITETEAFHGGLAEYCILKKGTAILKVPETMPLPVVATINCAIATVAGALRLAGDLNGKTVLITGMGLLGITCAAMCREAGAVKVIAADVDDQRLETAKAFGANECVNLRTANTIRASDVNVSFDMSGAPDAIEYGLNALTTGGTAVWVGSVFNTRAIQVNPEKMIRGLLTIKGLHNYNYEDFRYAVDFMSAHWEDYPFGKVVAEEFALPQAQQAFEYALAHKPLRVGVRID</sequence>
<dbReference type="PANTHER" id="PTHR42940">
    <property type="entry name" value="ALCOHOL DEHYDROGENASE 1-RELATED"/>
    <property type="match status" value="1"/>
</dbReference>
<dbReference type="SUPFAM" id="SSF50129">
    <property type="entry name" value="GroES-like"/>
    <property type="match status" value="1"/>
</dbReference>